<protein>
    <submittedName>
        <fullName evidence="3">Uncharacterized protein</fullName>
    </submittedName>
</protein>
<sequence>MAIQIINDSQLVDKATLPVPEEPKAEEATPSAAVPVEEPAATEEAPAAPAEEPKDDPAAELARLRAELEALKAAQAAPKEPEAEPETPEADEDLLADLLADPVKGVSKALQKALREEQKAQEALKAKVEAANAEVIKAVPDAAEISADPAYRAWVQADPRRAALAARAQKNLDVDVSVTLLSAFKEVQTKQAAPAVDQNQQAPLPTGDEALEDALASSGGDAVTEPSDNRVYRRADIQELAVRDPERYQALAAEFRQAYLEGRVR</sequence>
<feature type="region of interest" description="Disordered" evidence="2">
    <location>
        <begin position="14"/>
        <end position="90"/>
    </location>
</feature>
<dbReference type="EMBL" id="LR796385">
    <property type="protein sequence ID" value="CAB4141010.1"/>
    <property type="molecule type" value="Genomic_DNA"/>
</dbReference>
<evidence type="ECO:0000256" key="1">
    <source>
        <dbReference type="SAM" id="Coils"/>
    </source>
</evidence>
<evidence type="ECO:0000313" key="3">
    <source>
        <dbReference type="EMBL" id="CAB4141010.1"/>
    </source>
</evidence>
<accession>A0A6J5M7C2</accession>
<gene>
    <name evidence="3" type="ORF">UFOVP411_10</name>
</gene>
<proteinExistence type="predicted"/>
<keyword evidence="1" id="KW-0175">Coiled coil</keyword>
<feature type="compositionally biased region" description="Basic and acidic residues" evidence="2">
    <location>
        <begin position="51"/>
        <end position="70"/>
    </location>
</feature>
<feature type="region of interest" description="Disordered" evidence="2">
    <location>
        <begin position="190"/>
        <end position="230"/>
    </location>
</feature>
<organism evidence="3">
    <name type="scientific">uncultured Caudovirales phage</name>
    <dbReference type="NCBI Taxonomy" id="2100421"/>
    <lineage>
        <taxon>Viruses</taxon>
        <taxon>Duplodnaviria</taxon>
        <taxon>Heunggongvirae</taxon>
        <taxon>Uroviricota</taxon>
        <taxon>Caudoviricetes</taxon>
        <taxon>Peduoviridae</taxon>
        <taxon>Maltschvirus</taxon>
        <taxon>Maltschvirus maltsch</taxon>
    </lineage>
</organism>
<name>A0A6J5M7C2_9CAUD</name>
<evidence type="ECO:0000256" key="2">
    <source>
        <dbReference type="SAM" id="MobiDB-lite"/>
    </source>
</evidence>
<reference evidence="3" key="1">
    <citation type="submission" date="2020-04" db="EMBL/GenBank/DDBJ databases">
        <authorList>
            <person name="Chiriac C."/>
            <person name="Salcher M."/>
            <person name="Ghai R."/>
            <person name="Kavagutti S V."/>
        </authorList>
    </citation>
    <scope>NUCLEOTIDE SEQUENCE</scope>
</reference>
<feature type="compositionally biased region" description="Low complexity" evidence="2">
    <location>
        <begin position="28"/>
        <end position="50"/>
    </location>
</feature>
<feature type="coiled-coil region" evidence="1">
    <location>
        <begin position="107"/>
        <end position="134"/>
    </location>
</feature>